<feature type="region of interest" description="Disordered" evidence="1">
    <location>
        <begin position="87"/>
        <end position="114"/>
    </location>
</feature>
<evidence type="ECO:0000313" key="3">
    <source>
        <dbReference type="Proteomes" id="UP000324748"/>
    </source>
</evidence>
<name>A0A5B0P5J8_PUCGR</name>
<reference evidence="2 3" key="1">
    <citation type="submission" date="2019-05" db="EMBL/GenBank/DDBJ databases">
        <title>Emergence of the Ug99 lineage of the wheat stem rust pathogen through somatic hybridization.</title>
        <authorList>
            <person name="Li F."/>
            <person name="Upadhyaya N.M."/>
            <person name="Sperschneider J."/>
            <person name="Matny O."/>
            <person name="Nguyen-Phuc H."/>
            <person name="Mago R."/>
            <person name="Raley C."/>
            <person name="Miller M.E."/>
            <person name="Silverstein K.A.T."/>
            <person name="Henningsen E."/>
            <person name="Hirsch C.D."/>
            <person name="Visser B."/>
            <person name="Pretorius Z.A."/>
            <person name="Steffenson B.J."/>
            <person name="Schwessinger B."/>
            <person name="Dodds P.N."/>
            <person name="Figueroa M."/>
        </authorList>
    </citation>
    <scope>NUCLEOTIDE SEQUENCE [LARGE SCALE GENOMIC DNA]</scope>
    <source>
        <strain evidence="2">21-0</strain>
    </source>
</reference>
<dbReference type="Proteomes" id="UP000324748">
    <property type="component" value="Unassembled WGS sequence"/>
</dbReference>
<keyword evidence="3" id="KW-1185">Reference proteome</keyword>
<dbReference type="AlphaFoldDB" id="A0A5B0P5J8"/>
<comment type="caution">
    <text evidence="2">The sequence shown here is derived from an EMBL/GenBank/DDBJ whole genome shotgun (WGS) entry which is preliminary data.</text>
</comment>
<protein>
    <submittedName>
        <fullName evidence="2">Uncharacterized protein</fullName>
    </submittedName>
</protein>
<dbReference type="EMBL" id="VSWC01000067">
    <property type="protein sequence ID" value="KAA1096791.1"/>
    <property type="molecule type" value="Genomic_DNA"/>
</dbReference>
<evidence type="ECO:0000313" key="2">
    <source>
        <dbReference type="EMBL" id="KAA1096791.1"/>
    </source>
</evidence>
<dbReference type="OrthoDB" id="10493020at2759"/>
<gene>
    <name evidence="2" type="ORF">PGT21_028780</name>
</gene>
<proteinExistence type="predicted"/>
<organism evidence="2 3">
    <name type="scientific">Puccinia graminis f. sp. tritici</name>
    <dbReference type="NCBI Taxonomy" id="56615"/>
    <lineage>
        <taxon>Eukaryota</taxon>
        <taxon>Fungi</taxon>
        <taxon>Dikarya</taxon>
        <taxon>Basidiomycota</taxon>
        <taxon>Pucciniomycotina</taxon>
        <taxon>Pucciniomycetes</taxon>
        <taxon>Pucciniales</taxon>
        <taxon>Pucciniaceae</taxon>
        <taxon>Puccinia</taxon>
    </lineage>
</organism>
<sequence length="1100" mass="124256">MENQPRRNPLSGPTANMANLVIPPWRGKILPPQLPPHQYYNPGTTFYQPPPAHTPAFNPGPMRHPQPPESDDLEPLEIQEPLYHHRTESQDTEPPGPVKNTPTQPTHSLEPKKPTPIHFLERTEKLSIIYRPKDEMHFTKEEYARKDLQCLVSSTIGMGGIKSLEHLQLFRIQFEAITHYLIRNGHNFHMDEFSNYLWRSLSLKLERLISDPLIWDGHLILGANFHIAEVPSYGVILEYIDRELNKLDTLQEAPHQPEEQIHQFNQNHHNVTNMEECEPEIHSPLTENSSPVLSSTLDAFPLTLENGQSLETLEPLDNTETKQFGSETEVISAKIPSEIFLPCAMLEENCSPVAPVTLEFPPQILEICKKLDPLDRNQSVYLGSESETCAENMDNLPVGPVKLESSPQLIANDQPLETLEPWSNTETEYLGSESELSVEPISPEENLLVFQVEETPVNPIPELQNSLTTLVEEKIEEKLSQNIKTEDVSALGLAQSIQSPITKLNSTMFVPEGIGTPEKPTSNIAPNLSLEVDYIPNSQLNPMETHFAEPLQKGAKEEIFYQEPVFIASSQVFDPHRNLKNILEGYNKEKDPGKTTEMIYQSASITKILPEYFSPTTHQVPPHQEKLPPFKPPDTSQSWIEPLLIIEETAIQNCISIKGSMNFMKKGGITNSPFTLANNMDQVFIGFVPSLIIPALYKVRNKMRKKNVRYVNSKPFSKELQGTIPVASPQLLIWGQNTSRNMKSMVDCDRSKIQTGKKEKDQSILLINRFKCFIQSENVARGLEGVVVAVCLSDGDSKIEIDLFSSCTDSFKLFSPASSVGRPRTTGISNRLDQEARKPVARKLSVRLQSEKRRATNKLPVSPLDCYQGQSFESFERGKRSILLILGKRSIPSVYRWREIKLRIQTSKKSITTVFCSQKVIRDGSNLPTSKVEVLCRAQRNRSRTRGIGVLERFERKKVRSKSFDPGIGQTLGFIDRKTSSNLMTGENDCSKRPLRRRYYNLTMQQDLHNGKKIKASDTPIGKQLSITEGQPSRSATCLHAIEGGGLHTIGHLPLLCYAQGCQESQIWTRTTETATCFRLTRANLSHHLTTHCYPIMCWP</sequence>
<accession>A0A5B0P5J8</accession>
<evidence type="ECO:0000256" key="1">
    <source>
        <dbReference type="SAM" id="MobiDB-lite"/>
    </source>
</evidence>
<feature type="region of interest" description="Disordered" evidence="1">
    <location>
        <begin position="28"/>
        <end position="73"/>
    </location>
</feature>